<feature type="domain" description="CCR4-Not complex component Not N-terminal" evidence="13">
    <location>
        <begin position="3"/>
        <end position="233"/>
    </location>
</feature>
<evidence type="ECO:0000256" key="2">
    <source>
        <dbReference type="ARBA" id="ARBA00004496"/>
    </source>
</evidence>
<feature type="compositionally biased region" description="Low complexity" evidence="12">
    <location>
        <begin position="291"/>
        <end position="304"/>
    </location>
</feature>
<protein>
    <recommendedName>
        <fullName evidence="10">General negative regulator of transcription subunit</fullName>
    </recommendedName>
</protein>
<evidence type="ECO:0000256" key="10">
    <source>
        <dbReference type="PIRNR" id="PIRNR005290"/>
    </source>
</evidence>
<feature type="region of interest" description="Disordered" evidence="12">
    <location>
        <begin position="430"/>
        <end position="461"/>
    </location>
</feature>
<dbReference type="GO" id="GO:0030015">
    <property type="term" value="C:CCR4-NOT core complex"/>
    <property type="evidence" value="ECO:0007669"/>
    <property type="project" value="UniProtKB-UniRule"/>
</dbReference>
<dbReference type="RefSeq" id="XP_017987642.1">
    <property type="nucleotide sequence ID" value="XM_018131780.1"/>
</dbReference>
<dbReference type="OrthoDB" id="293823at2759"/>
<evidence type="ECO:0000313" key="16">
    <source>
        <dbReference type="Proteomes" id="UP000243052"/>
    </source>
</evidence>
<evidence type="ECO:0000256" key="12">
    <source>
        <dbReference type="SAM" id="MobiDB-lite"/>
    </source>
</evidence>
<dbReference type="EMBL" id="CP014244">
    <property type="protein sequence ID" value="AMD20646.1"/>
    <property type="molecule type" value="Genomic_DNA"/>
</dbReference>
<keyword evidence="7 10" id="KW-0805">Transcription regulation</keyword>
<gene>
    <name evidence="15" type="ORF">AW171_hschr42548</name>
</gene>
<evidence type="ECO:0000256" key="9">
    <source>
        <dbReference type="ARBA" id="ARBA00023242"/>
    </source>
</evidence>
<feature type="region of interest" description="Disordered" evidence="12">
    <location>
        <begin position="95"/>
        <end position="124"/>
    </location>
</feature>
<dbReference type="GO" id="GO:0006355">
    <property type="term" value="P:regulation of DNA-templated transcription"/>
    <property type="evidence" value="ECO:0007669"/>
    <property type="project" value="InterPro"/>
</dbReference>
<keyword evidence="8 10" id="KW-0804">Transcription</keyword>
<dbReference type="Gene3D" id="2.30.30.1020">
    <property type="entry name" value="CCR4-NOT complex subunit 2/3/5, C-terminal domain"/>
    <property type="match status" value="1"/>
</dbReference>
<dbReference type="Pfam" id="PF04065">
    <property type="entry name" value="Not3"/>
    <property type="match status" value="1"/>
</dbReference>
<accession>A0A0X8HSH7</accession>
<keyword evidence="10" id="KW-0010">Activator</keyword>
<dbReference type="InterPro" id="IPR040168">
    <property type="entry name" value="Not2/3/5"/>
</dbReference>
<keyword evidence="9 10" id="KW-0539">Nucleus</keyword>
<dbReference type="GO" id="GO:0000289">
    <property type="term" value="P:nuclear-transcribed mRNA poly(A) tail shortening"/>
    <property type="evidence" value="ECO:0007669"/>
    <property type="project" value="UniProtKB-ARBA"/>
</dbReference>
<evidence type="ECO:0000259" key="14">
    <source>
        <dbReference type="Pfam" id="PF04153"/>
    </source>
</evidence>
<dbReference type="InterPro" id="IPR007282">
    <property type="entry name" value="NOT2/3/5_C"/>
</dbReference>
<dbReference type="AlphaFoldDB" id="A0A0X8HSH7"/>
<feature type="compositionally biased region" description="Low complexity" evidence="12">
    <location>
        <begin position="344"/>
        <end position="363"/>
    </location>
</feature>
<dbReference type="Proteomes" id="UP000243052">
    <property type="component" value="Chromosome iv"/>
</dbReference>
<sequence>MAHRKLQQEIDRVFKKINEGLEIFNTYYERHENCTNNPSQKDKLESDLKREVKKLQRLREQIKSWQSSPDVKDKDSLLDYRRSVEVAMEKYKAVEKASKEKAYSNNSLKRSEVLDPDEQERRDVSDYLSEKIDEIERQYEQLQVEVDRLAALGKKKRSGTSANEEKRHELKELQGRYRWHQQQMELALRLLANEELDPQAVRDIQEDINYFIDSNQDPDFVEDESIYESLNLDSNEAIAHEVAASFLAQASEDAEDEANRDSSKLSKKEQRKLEREAKKAAKMASVTAVDSTISTPITTAPSSALDMELPGTGNQETSSSSSVLPAITDNESDPTPKVSPSPSPSLTNTSSIPSTANTTTTTSQPLHPQTPLGLKPHTKVTQMSPEHLGHTHIHQSLNGVITSTLKPATVPIKPAGELKWAVAATQALEKEKREKSKPSTPAFNAPAFNTSTSSDASAFTKSPGGSLNLALSNYSPLSQHSNTNGTTTPLPRLAKDQSHVLQNQNVAAPKEKETVEYRIPTSPTAGSIKSQKSDELQLQDFYKSETTDDELNEEPAIIKLDPEELERLHKEKADLTNELCKNFELLQLPSGIQDLIIGSLLTEKNLHPPNGKSGGFRNFIDTCRVNRLAELPPGLNPPQPLDASRCSEQWDFIRINGILESDFYEDEEYTKRAIYEKFRALETFTLFYNYYYACTPLENDIAATILAERKWKVSKDGVTWFFREAKPKFTNELCEVADFKVFKLDDWTATTKLNFTLDYSTLKDCKGPSPPVSSATETNGIGKDSVSHCQTLLQQLKQGGSATKVEPSH</sequence>
<evidence type="ECO:0000313" key="15">
    <source>
        <dbReference type="EMBL" id="AMD20646.1"/>
    </source>
</evidence>
<dbReference type="GeneID" id="28723901"/>
<keyword evidence="4 10" id="KW-0963">Cytoplasm</keyword>
<keyword evidence="5 10" id="KW-0678">Repressor</keyword>
<feature type="coiled-coil region" evidence="11">
    <location>
        <begin position="41"/>
        <end position="68"/>
    </location>
</feature>
<keyword evidence="6" id="KW-0597">Phosphoprotein</keyword>
<dbReference type="PANTHER" id="PTHR23326">
    <property type="entry name" value="CCR4 NOT-RELATED"/>
    <property type="match status" value="1"/>
</dbReference>
<evidence type="ECO:0000256" key="3">
    <source>
        <dbReference type="ARBA" id="ARBA00007682"/>
    </source>
</evidence>
<dbReference type="Pfam" id="PF04153">
    <property type="entry name" value="NOT2_3_5_C"/>
    <property type="match status" value="1"/>
</dbReference>
<evidence type="ECO:0000259" key="13">
    <source>
        <dbReference type="Pfam" id="PF04065"/>
    </source>
</evidence>
<feature type="compositionally biased region" description="Polar residues" evidence="12">
    <location>
        <begin position="312"/>
        <end position="323"/>
    </location>
</feature>
<evidence type="ECO:0000256" key="6">
    <source>
        <dbReference type="ARBA" id="ARBA00022553"/>
    </source>
</evidence>
<dbReference type="GO" id="GO:0005634">
    <property type="term" value="C:nucleus"/>
    <property type="evidence" value="ECO:0007669"/>
    <property type="project" value="UniProtKB-SubCell"/>
</dbReference>
<evidence type="ECO:0000256" key="11">
    <source>
        <dbReference type="SAM" id="Coils"/>
    </source>
</evidence>
<dbReference type="InterPro" id="IPR038635">
    <property type="entry name" value="CCR4-NOT_su2/3/5_C_sf"/>
</dbReference>
<dbReference type="InterPro" id="IPR007207">
    <property type="entry name" value="Not_N"/>
</dbReference>
<feature type="compositionally biased region" description="Basic and acidic residues" evidence="12">
    <location>
        <begin position="109"/>
        <end position="124"/>
    </location>
</feature>
<comment type="similarity">
    <text evidence="3 10">Belongs to the CNOT2/3/5 family.</text>
</comment>
<keyword evidence="16" id="KW-1185">Reference proteome</keyword>
<dbReference type="GO" id="GO:0000932">
    <property type="term" value="C:P-body"/>
    <property type="evidence" value="ECO:0007669"/>
    <property type="project" value="UniProtKB-UniRule"/>
</dbReference>
<reference evidence="15 16" key="1">
    <citation type="submission" date="2016-01" db="EMBL/GenBank/DDBJ databases">
        <title>Genome sequence of the yeast Holleya sinecauda.</title>
        <authorList>
            <person name="Dietrich F.S."/>
        </authorList>
    </citation>
    <scope>NUCLEOTIDE SEQUENCE [LARGE SCALE GENOMIC DNA]</scope>
    <source>
        <strain evidence="15 16">ATCC 58844</strain>
    </source>
</reference>
<evidence type="ECO:0000256" key="8">
    <source>
        <dbReference type="ARBA" id="ARBA00023163"/>
    </source>
</evidence>
<proteinExistence type="inferred from homology"/>
<feature type="compositionally biased region" description="Polar residues" evidence="12">
    <location>
        <begin position="438"/>
        <end position="461"/>
    </location>
</feature>
<feature type="coiled-coil region" evidence="11">
    <location>
        <begin position="125"/>
        <end position="183"/>
    </location>
</feature>
<comment type="function">
    <text evidence="10">Acts as component of the CCR4-NOT core complex, which in the nucleus seems to be a general transcription factor, and in the cytoplasm the major mRNA deadenylase involved in mRNA turnover. The NOT protein subcomplex negatively regulates the basal and activated transcription of many genes. Preferentially affects TC-type TATA element-dependent transcription. Could directly or indirectly inhibit component(s) of the general transcription machinery.</text>
</comment>
<dbReference type="InterPro" id="IPR012270">
    <property type="entry name" value="CCR4-NOT_su3/5"/>
</dbReference>
<evidence type="ECO:0000256" key="5">
    <source>
        <dbReference type="ARBA" id="ARBA00022491"/>
    </source>
</evidence>
<feature type="compositionally biased region" description="Basic and acidic residues" evidence="12">
    <location>
        <begin position="257"/>
        <end position="279"/>
    </location>
</feature>
<dbReference type="PIRSF" id="PIRSF005290">
    <property type="entry name" value="NOT_su_3_5"/>
    <property type="match status" value="1"/>
</dbReference>
<evidence type="ECO:0000256" key="4">
    <source>
        <dbReference type="ARBA" id="ARBA00022490"/>
    </source>
</evidence>
<feature type="region of interest" description="Disordered" evidence="12">
    <location>
        <begin position="251"/>
        <end position="377"/>
    </location>
</feature>
<feature type="domain" description="NOT2/NOT3/NOT5 C-terminal" evidence="14">
    <location>
        <begin position="636"/>
        <end position="762"/>
    </location>
</feature>
<evidence type="ECO:0000256" key="7">
    <source>
        <dbReference type="ARBA" id="ARBA00023015"/>
    </source>
</evidence>
<comment type="subcellular location">
    <subcellularLocation>
        <location evidence="2 10">Cytoplasm</location>
    </subcellularLocation>
    <subcellularLocation>
        <location evidence="1 10">Nucleus</location>
    </subcellularLocation>
</comment>
<dbReference type="STRING" id="45286.A0A0X8HSH7"/>
<keyword evidence="11" id="KW-0175">Coiled coil</keyword>
<name>A0A0X8HSH7_9SACH</name>
<organism evidence="15 16">
    <name type="scientific">Eremothecium sinecaudum</name>
    <dbReference type="NCBI Taxonomy" id="45286"/>
    <lineage>
        <taxon>Eukaryota</taxon>
        <taxon>Fungi</taxon>
        <taxon>Dikarya</taxon>
        <taxon>Ascomycota</taxon>
        <taxon>Saccharomycotina</taxon>
        <taxon>Saccharomycetes</taxon>
        <taxon>Saccharomycetales</taxon>
        <taxon>Saccharomycetaceae</taxon>
        <taxon>Eremothecium</taxon>
    </lineage>
</organism>
<evidence type="ECO:0000256" key="1">
    <source>
        <dbReference type="ARBA" id="ARBA00004123"/>
    </source>
</evidence>